<dbReference type="GeneID" id="37167967"/>
<evidence type="ECO:0000313" key="1">
    <source>
        <dbReference type="EMBL" id="RAH59743.1"/>
    </source>
</evidence>
<proteinExistence type="predicted"/>
<keyword evidence="2" id="KW-1185">Reference proteome</keyword>
<evidence type="ECO:0000313" key="2">
    <source>
        <dbReference type="Proteomes" id="UP000249526"/>
    </source>
</evidence>
<dbReference type="EMBL" id="KZ825058">
    <property type="protein sequence ID" value="RAH59743.1"/>
    <property type="molecule type" value="Genomic_DNA"/>
</dbReference>
<protein>
    <submittedName>
        <fullName evidence="1">Uncharacterized protein</fullName>
    </submittedName>
</protein>
<organism evidence="1 2">
    <name type="scientific">Aspergillus piperis CBS 112811</name>
    <dbReference type="NCBI Taxonomy" id="1448313"/>
    <lineage>
        <taxon>Eukaryota</taxon>
        <taxon>Fungi</taxon>
        <taxon>Dikarya</taxon>
        <taxon>Ascomycota</taxon>
        <taxon>Pezizomycotina</taxon>
        <taxon>Eurotiomycetes</taxon>
        <taxon>Eurotiomycetidae</taxon>
        <taxon>Eurotiales</taxon>
        <taxon>Aspergillaceae</taxon>
        <taxon>Aspergillus</taxon>
        <taxon>Aspergillus subgen. Circumdati</taxon>
    </lineage>
</organism>
<sequence>MVQSTYSPVLGTNLRCALRPSPKSRDFVRSLAPFRPATTVERISQMYALSSMLSKALDDLPMSVGTGMLCLLSALVWVRFLGSEPGKLPQDSRKCSPKYYKYYHVLPDMRS</sequence>
<gene>
    <name evidence="1" type="ORF">BO85DRAFT_510746</name>
</gene>
<dbReference type="RefSeq" id="XP_025517665.1">
    <property type="nucleotide sequence ID" value="XM_025664565.1"/>
</dbReference>
<dbReference type="Proteomes" id="UP000249526">
    <property type="component" value="Unassembled WGS sequence"/>
</dbReference>
<dbReference type="AlphaFoldDB" id="A0A8G1R542"/>
<accession>A0A8G1R542</accession>
<name>A0A8G1R542_9EURO</name>
<reference evidence="1 2" key="1">
    <citation type="submission" date="2018-02" db="EMBL/GenBank/DDBJ databases">
        <title>The genomes of Aspergillus section Nigri reveals drivers in fungal speciation.</title>
        <authorList>
            <consortium name="DOE Joint Genome Institute"/>
            <person name="Vesth T.C."/>
            <person name="Nybo J."/>
            <person name="Theobald S."/>
            <person name="Brandl J."/>
            <person name="Frisvad J.C."/>
            <person name="Nielsen K.F."/>
            <person name="Lyhne E.K."/>
            <person name="Kogle M.E."/>
            <person name="Kuo A."/>
            <person name="Riley R."/>
            <person name="Clum A."/>
            <person name="Nolan M."/>
            <person name="Lipzen A."/>
            <person name="Salamov A."/>
            <person name="Henrissat B."/>
            <person name="Wiebenga A."/>
            <person name="De vries R.P."/>
            <person name="Grigoriev I.V."/>
            <person name="Mortensen U.H."/>
            <person name="Andersen M.R."/>
            <person name="Baker S.E."/>
        </authorList>
    </citation>
    <scope>NUCLEOTIDE SEQUENCE [LARGE SCALE GENOMIC DNA]</scope>
    <source>
        <strain evidence="1 2">CBS 112811</strain>
    </source>
</reference>